<organism evidence="3 4">
    <name type="scientific">Austropuccinia psidii MF-1</name>
    <dbReference type="NCBI Taxonomy" id="1389203"/>
    <lineage>
        <taxon>Eukaryota</taxon>
        <taxon>Fungi</taxon>
        <taxon>Dikarya</taxon>
        <taxon>Basidiomycota</taxon>
        <taxon>Pucciniomycotina</taxon>
        <taxon>Pucciniomycetes</taxon>
        <taxon>Pucciniales</taxon>
        <taxon>Sphaerophragmiaceae</taxon>
        <taxon>Austropuccinia</taxon>
    </lineage>
</organism>
<gene>
    <name evidence="3" type="ORF">O181_065699</name>
</gene>
<dbReference type="EMBL" id="AVOT02032236">
    <property type="protein sequence ID" value="MBW0525984.1"/>
    <property type="molecule type" value="Genomic_DNA"/>
</dbReference>
<evidence type="ECO:0000313" key="3">
    <source>
        <dbReference type="EMBL" id="MBW0525984.1"/>
    </source>
</evidence>
<feature type="compositionally biased region" description="Polar residues" evidence="1">
    <location>
        <begin position="129"/>
        <end position="139"/>
    </location>
</feature>
<dbReference type="InterPro" id="IPR018289">
    <property type="entry name" value="MULE_transposase_dom"/>
</dbReference>
<name>A0A9Q3I4T1_9BASI</name>
<reference evidence="3" key="1">
    <citation type="submission" date="2021-03" db="EMBL/GenBank/DDBJ databases">
        <title>Draft genome sequence of rust myrtle Austropuccinia psidii MF-1, a brazilian biotype.</title>
        <authorList>
            <person name="Quecine M.C."/>
            <person name="Pachon D.M.R."/>
            <person name="Bonatelli M.L."/>
            <person name="Correr F.H."/>
            <person name="Franceschini L.M."/>
            <person name="Leite T.F."/>
            <person name="Margarido G.R.A."/>
            <person name="Almeida C.A."/>
            <person name="Ferrarezi J.A."/>
            <person name="Labate C.A."/>
        </authorList>
    </citation>
    <scope>NUCLEOTIDE SEQUENCE</scope>
    <source>
        <strain evidence="3">MF-1</strain>
    </source>
</reference>
<evidence type="ECO:0000259" key="2">
    <source>
        <dbReference type="Pfam" id="PF10551"/>
    </source>
</evidence>
<accession>A0A9Q3I4T1</accession>
<keyword evidence="4" id="KW-1185">Reference proteome</keyword>
<proteinExistence type="predicted"/>
<dbReference type="Pfam" id="PF10551">
    <property type="entry name" value="MULE"/>
    <property type="match status" value="1"/>
</dbReference>
<sequence>MVGQTATGHTFSLAFCYMKWENDYGYIWALQEHKMLFQPPRIPKVIIMDCEPALKMAIELVFPSLIHNYCKWQISKKRIQNCRKYFQEDDWKDFHPGTYWSVPSQLRNMRTILKKSKRSQKITQEHGHISQTTYSHSRK</sequence>
<dbReference type="AlphaFoldDB" id="A0A9Q3I4T1"/>
<evidence type="ECO:0000313" key="4">
    <source>
        <dbReference type="Proteomes" id="UP000765509"/>
    </source>
</evidence>
<protein>
    <recommendedName>
        <fullName evidence="2">MULE transposase domain-containing protein</fullName>
    </recommendedName>
</protein>
<feature type="non-terminal residue" evidence="3">
    <location>
        <position position="139"/>
    </location>
</feature>
<dbReference type="OrthoDB" id="2437251at2759"/>
<dbReference type="Proteomes" id="UP000765509">
    <property type="component" value="Unassembled WGS sequence"/>
</dbReference>
<feature type="domain" description="MULE transposase" evidence="2">
    <location>
        <begin position="2"/>
        <end position="77"/>
    </location>
</feature>
<feature type="region of interest" description="Disordered" evidence="1">
    <location>
        <begin position="117"/>
        <end position="139"/>
    </location>
</feature>
<evidence type="ECO:0000256" key="1">
    <source>
        <dbReference type="SAM" id="MobiDB-lite"/>
    </source>
</evidence>
<comment type="caution">
    <text evidence="3">The sequence shown here is derived from an EMBL/GenBank/DDBJ whole genome shotgun (WGS) entry which is preliminary data.</text>
</comment>